<gene>
    <name evidence="1" type="ORF">SM39_1844</name>
</gene>
<dbReference type="AlphaFoldDB" id="A0AAT9ET57"/>
<organism evidence="1">
    <name type="scientific">Serratia marcescens SM39</name>
    <dbReference type="NCBI Taxonomy" id="1334564"/>
    <lineage>
        <taxon>Bacteria</taxon>
        <taxon>Pseudomonadati</taxon>
        <taxon>Pseudomonadota</taxon>
        <taxon>Gammaproteobacteria</taxon>
        <taxon>Enterobacterales</taxon>
        <taxon>Yersiniaceae</taxon>
        <taxon>Serratia</taxon>
    </lineage>
</organism>
<accession>A0AAT9ET57</accession>
<reference evidence="1" key="1">
    <citation type="journal article" date="2014" name="Genome Biol. Evol.">
        <title>Genome evolution and plasticity of Serratia marcescens, an important multidrug-resistant nosocomial pathogen.</title>
        <authorList>
            <person name="Iguchi A."/>
            <person name="Nagaya Y."/>
            <person name="Pradel E."/>
            <person name="Ooka T."/>
            <person name="Ogura Y."/>
            <person name="Katsura K."/>
            <person name="Kurokawa K."/>
            <person name="Oshima K."/>
            <person name="Hattori M."/>
            <person name="Parkhill J."/>
            <person name="Sebaihia M."/>
            <person name="Coulthurst S.J."/>
            <person name="Gotoh N."/>
            <person name="Thomson N.R."/>
            <person name="Ewbank J.J."/>
            <person name="Hayashi T."/>
        </authorList>
    </citation>
    <scope>NUCLEOTIDE SEQUENCE</scope>
    <source>
        <strain evidence="1">SM39</strain>
    </source>
</reference>
<dbReference type="EMBL" id="AP013063">
    <property type="protein sequence ID" value="BAO33873.1"/>
    <property type="molecule type" value="Genomic_DNA"/>
</dbReference>
<sequence length="94" mass="10606">MFSRHDVLPNGILPALCGNTDKNRSPDGDKRHFMHSATPVIARSLGLSEKIMMQIKKCFVSSVDTLLTCEIASRMIIISKTGWWRKCIHVIFFG</sequence>
<dbReference type="KEGG" id="smar:SM39_1844"/>
<name>A0AAT9ET57_SERMA</name>
<proteinExistence type="predicted"/>
<protein>
    <submittedName>
        <fullName evidence="1">Uncharacterized protein</fullName>
    </submittedName>
</protein>
<evidence type="ECO:0000313" key="1">
    <source>
        <dbReference type="EMBL" id="BAO33873.1"/>
    </source>
</evidence>